<evidence type="ECO:0000256" key="3">
    <source>
        <dbReference type="ARBA" id="ARBA00023163"/>
    </source>
</evidence>
<feature type="domain" description="HTH cro/C1-type" evidence="4">
    <location>
        <begin position="37"/>
        <end position="90"/>
    </location>
</feature>
<dbReference type="Gene3D" id="1.10.260.40">
    <property type="entry name" value="lambda repressor-like DNA-binding domains"/>
    <property type="match status" value="1"/>
</dbReference>
<evidence type="ECO:0000256" key="2">
    <source>
        <dbReference type="ARBA" id="ARBA00023125"/>
    </source>
</evidence>
<evidence type="ECO:0000313" key="5">
    <source>
        <dbReference type="EMBL" id="MBT2988443.1"/>
    </source>
</evidence>
<protein>
    <submittedName>
        <fullName evidence="5">Helix-turn-helix domain-containing protein</fullName>
    </submittedName>
</protein>
<dbReference type="InterPro" id="IPR010982">
    <property type="entry name" value="Lambda_DNA-bd_dom_sf"/>
</dbReference>
<gene>
    <name evidence="5" type="ORF">KME65_05720</name>
</gene>
<evidence type="ECO:0000256" key="1">
    <source>
        <dbReference type="ARBA" id="ARBA00023015"/>
    </source>
</evidence>
<dbReference type="EMBL" id="JAHHGM010000004">
    <property type="protein sequence ID" value="MBT2988443.1"/>
    <property type="molecule type" value="Genomic_DNA"/>
</dbReference>
<reference evidence="5 6" key="1">
    <citation type="submission" date="2021-05" db="EMBL/GenBank/DDBJ databases">
        <title>Genetic and Functional Diversity in Clade A Lucinid endosymbionts from the Bahamas.</title>
        <authorList>
            <person name="Giani N.M."/>
            <person name="Engel A.S."/>
            <person name="Campbell B.J."/>
        </authorList>
    </citation>
    <scope>NUCLEOTIDE SEQUENCE [LARGE SCALE GENOMIC DNA]</scope>
    <source>
        <strain evidence="5">LUC16012Gg_MoonRockCtena</strain>
    </source>
</reference>
<dbReference type="CDD" id="cd00093">
    <property type="entry name" value="HTH_XRE"/>
    <property type="match status" value="1"/>
</dbReference>
<proteinExistence type="predicted"/>
<sequence length="96" mass="10803">MDNEMFDELLASVKEMDKIAKGKKAPSRRFESPELEVKAIREKTGLSQSRFAMLIGVSKRTLENWEQGRRHPTGPAKALLKILDTDPESAVRALHA</sequence>
<dbReference type="PANTHER" id="PTHR36511">
    <property type="entry name" value="MERR FAMILY BACTERIAL REGULATORY PROTEIN"/>
    <property type="match status" value="1"/>
</dbReference>
<keyword evidence="1" id="KW-0805">Transcription regulation</keyword>
<organism evidence="5 6">
    <name type="scientific">Candidatus Thiodiazotropha taylori</name>
    <dbReference type="NCBI Taxonomy" id="2792791"/>
    <lineage>
        <taxon>Bacteria</taxon>
        <taxon>Pseudomonadati</taxon>
        <taxon>Pseudomonadota</taxon>
        <taxon>Gammaproteobacteria</taxon>
        <taxon>Chromatiales</taxon>
        <taxon>Sedimenticolaceae</taxon>
        <taxon>Candidatus Thiodiazotropha</taxon>
    </lineage>
</organism>
<keyword evidence="2" id="KW-0238">DNA-binding</keyword>
<comment type="caution">
    <text evidence="5">The sequence shown here is derived from an EMBL/GenBank/DDBJ whole genome shotgun (WGS) entry which is preliminary data.</text>
</comment>
<dbReference type="PANTHER" id="PTHR36511:SF4">
    <property type="entry name" value="ANTITOXIN MQSA"/>
    <property type="match status" value="1"/>
</dbReference>
<keyword evidence="3" id="KW-0804">Transcription</keyword>
<dbReference type="GO" id="GO:0003677">
    <property type="term" value="F:DNA binding"/>
    <property type="evidence" value="ECO:0007669"/>
    <property type="project" value="UniProtKB-KW"/>
</dbReference>
<dbReference type="AlphaFoldDB" id="A0A944QS38"/>
<dbReference type="Pfam" id="PF01381">
    <property type="entry name" value="HTH_3"/>
    <property type="match status" value="1"/>
</dbReference>
<dbReference type="SMART" id="SM00530">
    <property type="entry name" value="HTH_XRE"/>
    <property type="match status" value="1"/>
</dbReference>
<evidence type="ECO:0000259" key="4">
    <source>
        <dbReference type="PROSITE" id="PS50943"/>
    </source>
</evidence>
<evidence type="ECO:0000313" key="6">
    <source>
        <dbReference type="Proteomes" id="UP000770889"/>
    </source>
</evidence>
<dbReference type="InterPro" id="IPR001387">
    <property type="entry name" value="Cro/C1-type_HTH"/>
</dbReference>
<dbReference type="InterPro" id="IPR047761">
    <property type="entry name" value="NadS-like"/>
</dbReference>
<dbReference type="NCBIfam" id="NF041265">
    <property type="entry name" value="NadS"/>
    <property type="match status" value="1"/>
</dbReference>
<dbReference type="InterPro" id="IPR052359">
    <property type="entry name" value="HTH-type_reg/antitoxin"/>
</dbReference>
<name>A0A944QS38_9GAMM</name>
<dbReference type="Proteomes" id="UP000770889">
    <property type="component" value="Unassembled WGS sequence"/>
</dbReference>
<dbReference type="PROSITE" id="PS50943">
    <property type="entry name" value="HTH_CROC1"/>
    <property type="match status" value="1"/>
</dbReference>
<dbReference type="SUPFAM" id="SSF47413">
    <property type="entry name" value="lambda repressor-like DNA-binding domains"/>
    <property type="match status" value="1"/>
</dbReference>
<accession>A0A944QS38</accession>